<evidence type="ECO:0000313" key="1">
    <source>
        <dbReference type="EMBL" id="KAF7513248.1"/>
    </source>
</evidence>
<protein>
    <submittedName>
        <fullName evidence="1">Uncharacterized protein</fullName>
    </submittedName>
</protein>
<keyword evidence="2" id="KW-1185">Reference proteome</keyword>
<dbReference type="AlphaFoldDB" id="A0A8H7AQ42"/>
<organism evidence="1 2">
    <name type="scientific">Endocarpon pusillum</name>
    <dbReference type="NCBI Taxonomy" id="364733"/>
    <lineage>
        <taxon>Eukaryota</taxon>
        <taxon>Fungi</taxon>
        <taxon>Dikarya</taxon>
        <taxon>Ascomycota</taxon>
        <taxon>Pezizomycotina</taxon>
        <taxon>Eurotiomycetes</taxon>
        <taxon>Chaetothyriomycetidae</taxon>
        <taxon>Verrucariales</taxon>
        <taxon>Verrucariaceae</taxon>
        <taxon>Endocarpon</taxon>
    </lineage>
</organism>
<reference evidence="1" key="1">
    <citation type="submission" date="2020-02" db="EMBL/GenBank/DDBJ databases">
        <authorList>
            <person name="Palmer J.M."/>
        </authorList>
    </citation>
    <scope>NUCLEOTIDE SEQUENCE</scope>
    <source>
        <strain evidence="1">EPUS1.4</strain>
        <tissue evidence="1">Thallus</tissue>
    </source>
</reference>
<proteinExistence type="predicted"/>
<sequence length="82" mass="9318">MQQWSYGFGTPACFRTVPFLRLHFEGTILWVLSDPKDNKILPFLQQNQAGMIAGGLIYRFDCIISRAGRDRDLFGPLVAVKN</sequence>
<evidence type="ECO:0000313" key="2">
    <source>
        <dbReference type="Proteomes" id="UP000606974"/>
    </source>
</evidence>
<name>A0A8H7AQ42_9EURO</name>
<gene>
    <name evidence="1" type="ORF">GJ744_010644</name>
</gene>
<accession>A0A8H7AQ42</accession>
<dbReference type="EMBL" id="JAACFV010000007">
    <property type="protein sequence ID" value="KAF7513248.1"/>
    <property type="molecule type" value="Genomic_DNA"/>
</dbReference>
<dbReference type="Proteomes" id="UP000606974">
    <property type="component" value="Unassembled WGS sequence"/>
</dbReference>
<comment type="caution">
    <text evidence="1">The sequence shown here is derived from an EMBL/GenBank/DDBJ whole genome shotgun (WGS) entry which is preliminary data.</text>
</comment>